<dbReference type="InterPro" id="IPR011701">
    <property type="entry name" value="MFS"/>
</dbReference>
<feature type="transmembrane region" description="Helical" evidence="11">
    <location>
        <begin position="391"/>
        <end position="411"/>
    </location>
</feature>
<evidence type="ECO:0000256" key="11">
    <source>
        <dbReference type="SAM" id="Phobius"/>
    </source>
</evidence>
<dbReference type="PANTHER" id="PTHR43045">
    <property type="entry name" value="SHIKIMATE TRANSPORTER"/>
    <property type="match status" value="1"/>
</dbReference>
<feature type="transmembrane region" description="Helical" evidence="11">
    <location>
        <begin position="103"/>
        <end position="132"/>
    </location>
</feature>
<evidence type="ECO:0000313" key="14">
    <source>
        <dbReference type="Proteomes" id="UP000214606"/>
    </source>
</evidence>
<feature type="transmembrane region" description="Helical" evidence="11">
    <location>
        <begin position="176"/>
        <end position="198"/>
    </location>
</feature>
<keyword evidence="8 11" id="KW-0472">Membrane</keyword>
<evidence type="ECO:0000256" key="9">
    <source>
        <dbReference type="ARBA" id="ARBA00037295"/>
    </source>
</evidence>
<dbReference type="KEGG" id="apak:AP3564_01040"/>
<evidence type="ECO:0000256" key="10">
    <source>
        <dbReference type="ARBA" id="ARBA00039918"/>
    </source>
</evidence>
<feature type="domain" description="Major facilitator superfamily (MFS) profile" evidence="12">
    <location>
        <begin position="6"/>
        <end position="415"/>
    </location>
</feature>
<evidence type="ECO:0000256" key="8">
    <source>
        <dbReference type="ARBA" id="ARBA00023136"/>
    </source>
</evidence>
<sequence length="435" mass="47531">MNKIRILFASLSGSVIEWYDFYLYGTATGLVFSFLFFPSHDPAVGLLLSFATFGIGYAARPIGSIIFGHFGDKMGRKAALIFTLIGMGGSSFLIGLLPTYEQIGIWAPIILVLLRLIQGISLGGEWGGAVLLATEYAPKGLRGLYGSIPQLGVPIGLVLGSLSLTVISYFTSDTQFLAWGWRIPFLFSVVLIGLALWIRSGIEETPAFKQQKEAGAIAKIPFLETFKTNWKSVLHAIGLKIGDGFFNVFLMSFILSYSTVYLGYSNQVALTALTIGCATMIITIPVVGYLSDYIGRKLIYIVGLILLFILSIPYFSLVDEGASWLYIMQGVMLGIIWASIFATQGTLFSELFPAKVRYTGLSFGYQVAAAIVGFGPMIWTTMAESFGPSPWVFGGFMMGGIILSLILSLLVPDTRKRSLYDHHIETAENNFSIKL</sequence>
<dbReference type="GO" id="GO:0015293">
    <property type="term" value="F:symporter activity"/>
    <property type="evidence" value="ECO:0007669"/>
    <property type="project" value="UniProtKB-KW"/>
</dbReference>
<feature type="transmembrane region" description="Helical" evidence="11">
    <location>
        <begin position="270"/>
        <end position="291"/>
    </location>
</feature>
<dbReference type="GO" id="GO:0005886">
    <property type="term" value="C:plasma membrane"/>
    <property type="evidence" value="ECO:0007669"/>
    <property type="project" value="UniProtKB-SubCell"/>
</dbReference>
<evidence type="ECO:0000256" key="3">
    <source>
        <dbReference type="ARBA" id="ARBA00022448"/>
    </source>
</evidence>
<name>A0A223E1B5_9BACI</name>
<feature type="transmembrane region" description="Helical" evidence="11">
    <location>
        <begin position="144"/>
        <end position="170"/>
    </location>
</feature>
<comment type="similarity">
    <text evidence="2">Belongs to the major facilitator superfamily. Metabolite:H+ Symporter (MHS) family (TC 2.A.1.6) family.</text>
</comment>
<protein>
    <recommendedName>
        <fullName evidence="10">Putative proline/betaine transporter</fullName>
    </recommendedName>
</protein>
<dbReference type="InterPro" id="IPR020846">
    <property type="entry name" value="MFS_dom"/>
</dbReference>
<accession>A0A223E1B5</accession>
<dbReference type="InterPro" id="IPR005828">
    <property type="entry name" value="MFS_sugar_transport-like"/>
</dbReference>
<dbReference type="Gene3D" id="1.20.1250.20">
    <property type="entry name" value="MFS general substrate transporter like domains"/>
    <property type="match status" value="1"/>
</dbReference>
<comment type="subcellular location">
    <subcellularLocation>
        <location evidence="1">Cell membrane</location>
        <topology evidence="1">Multi-pass membrane protein</topology>
    </subcellularLocation>
</comment>
<feature type="transmembrane region" description="Helical" evidence="11">
    <location>
        <begin position="323"/>
        <end position="348"/>
    </location>
</feature>
<dbReference type="PANTHER" id="PTHR43045:SF1">
    <property type="entry name" value="SHIKIMATE TRANSPORTER"/>
    <property type="match status" value="1"/>
</dbReference>
<keyword evidence="6" id="KW-0769">Symport</keyword>
<evidence type="ECO:0000256" key="7">
    <source>
        <dbReference type="ARBA" id="ARBA00022989"/>
    </source>
</evidence>
<dbReference type="PROSITE" id="PS00216">
    <property type="entry name" value="SUGAR_TRANSPORT_1"/>
    <property type="match status" value="1"/>
</dbReference>
<dbReference type="SUPFAM" id="SSF103473">
    <property type="entry name" value="MFS general substrate transporter"/>
    <property type="match status" value="1"/>
</dbReference>
<dbReference type="CDD" id="cd17369">
    <property type="entry name" value="MFS_ShiA_like"/>
    <property type="match status" value="1"/>
</dbReference>
<keyword evidence="3" id="KW-0813">Transport</keyword>
<proteinExistence type="inferred from homology"/>
<feature type="transmembrane region" description="Helical" evidence="11">
    <location>
        <begin position="21"/>
        <end position="37"/>
    </location>
</feature>
<dbReference type="FunFam" id="1.20.1250.20:FF:000001">
    <property type="entry name" value="Dicarboxylate MFS transporter"/>
    <property type="match status" value="1"/>
</dbReference>
<evidence type="ECO:0000256" key="4">
    <source>
        <dbReference type="ARBA" id="ARBA00022475"/>
    </source>
</evidence>
<evidence type="ECO:0000259" key="12">
    <source>
        <dbReference type="PROSITE" id="PS50850"/>
    </source>
</evidence>
<dbReference type="PROSITE" id="PS50850">
    <property type="entry name" value="MFS"/>
    <property type="match status" value="1"/>
</dbReference>
<keyword evidence="5 11" id="KW-0812">Transmembrane</keyword>
<dbReference type="PROSITE" id="PS00217">
    <property type="entry name" value="SUGAR_TRANSPORT_2"/>
    <property type="match status" value="1"/>
</dbReference>
<feature type="transmembrane region" description="Helical" evidence="11">
    <location>
        <begin position="79"/>
        <end position="97"/>
    </location>
</feature>
<dbReference type="InterPro" id="IPR005829">
    <property type="entry name" value="Sugar_transporter_CS"/>
</dbReference>
<gene>
    <name evidence="13" type="ORF">AP3564_01040</name>
</gene>
<dbReference type="InterPro" id="IPR036259">
    <property type="entry name" value="MFS_trans_sf"/>
</dbReference>
<dbReference type="EMBL" id="CP017703">
    <property type="protein sequence ID" value="ASS89036.1"/>
    <property type="molecule type" value="Genomic_DNA"/>
</dbReference>
<dbReference type="Pfam" id="PF07690">
    <property type="entry name" value="MFS_1"/>
    <property type="match status" value="1"/>
</dbReference>
<evidence type="ECO:0000313" key="13">
    <source>
        <dbReference type="EMBL" id="ASS89036.1"/>
    </source>
</evidence>
<dbReference type="AlphaFoldDB" id="A0A223E1B5"/>
<keyword evidence="4" id="KW-1003">Cell membrane</keyword>
<organism evidence="13 14">
    <name type="scientific">Aeribacillus pallidus</name>
    <dbReference type="NCBI Taxonomy" id="33936"/>
    <lineage>
        <taxon>Bacteria</taxon>
        <taxon>Bacillati</taxon>
        <taxon>Bacillota</taxon>
        <taxon>Bacilli</taxon>
        <taxon>Bacillales</taxon>
        <taxon>Bacillaceae</taxon>
        <taxon>Aeribacillus</taxon>
    </lineage>
</organism>
<dbReference type="Proteomes" id="UP000214606">
    <property type="component" value="Chromosome"/>
</dbReference>
<evidence type="ECO:0000256" key="6">
    <source>
        <dbReference type="ARBA" id="ARBA00022847"/>
    </source>
</evidence>
<dbReference type="Pfam" id="PF00083">
    <property type="entry name" value="Sugar_tr"/>
    <property type="match status" value="1"/>
</dbReference>
<evidence type="ECO:0000256" key="2">
    <source>
        <dbReference type="ARBA" id="ARBA00008240"/>
    </source>
</evidence>
<evidence type="ECO:0000256" key="1">
    <source>
        <dbReference type="ARBA" id="ARBA00004651"/>
    </source>
</evidence>
<feature type="transmembrane region" description="Helical" evidence="11">
    <location>
        <begin position="298"/>
        <end position="317"/>
    </location>
</feature>
<keyword evidence="7 11" id="KW-1133">Transmembrane helix</keyword>
<feature type="transmembrane region" description="Helical" evidence="11">
    <location>
        <begin position="43"/>
        <end position="67"/>
    </location>
</feature>
<evidence type="ECO:0000256" key="5">
    <source>
        <dbReference type="ARBA" id="ARBA00022692"/>
    </source>
</evidence>
<comment type="function">
    <text evidence="9">May be a proton symporter involved in the uptake of osmolytes such as proline and glycine betaine.</text>
</comment>
<feature type="transmembrane region" description="Helical" evidence="11">
    <location>
        <begin position="360"/>
        <end position="379"/>
    </location>
</feature>
<dbReference type="RefSeq" id="WP_094244405.1">
    <property type="nucleotide sequence ID" value="NZ_CP017703.1"/>
</dbReference>
<reference evidence="13 14" key="1">
    <citation type="submission" date="2016-10" db="EMBL/GenBank/DDBJ databases">
        <title>The whole genome sequencing and assembly of Aeribacillus pallidus KCTC3564 strain.</title>
        <authorList>
            <person name="Lee Y.-J."/>
            <person name="Park M.-K."/>
            <person name="Yi H."/>
            <person name="Bahn Y.-S."/>
            <person name="Kim J.F."/>
            <person name="Lee D.-W."/>
        </authorList>
    </citation>
    <scope>NUCLEOTIDE SEQUENCE [LARGE SCALE GENOMIC DNA]</scope>
    <source>
        <strain evidence="13 14">KCTC3564</strain>
    </source>
</reference>